<evidence type="ECO:0000256" key="4">
    <source>
        <dbReference type="ARBA" id="ARBA00022490"/>
    </source>
</evidence>
<gene>
    <name evidence="5" type="primary">recX</name>
    <name evidence="9" type="ORF">SAMN05660206_102404</name>
</gene>
<keyword evidence="4 5" id="KW-0963">Cytoplasm</keyword>
<evidence type="ECO:0000313" key="9">
    <source>
        <dbReference type="EMBL" id="SFS53251.1"/>
    </source>
</evidence>
<feature type="domain" description="RecX third three-helical" evidence="7">
    <location>
        <begin position="109"/>
        <end position="156"/>
    </location>
</feature>
<accession>A0A1I6QLC3</accession>
<dbReference type="InterPro" id="IPR036388">
    <property type="entry name" value="WH-like_DNA-bd_sf"/>
</dbReference>
<dbReference type="Pfam" id="PF21982">
    <property type="entry name" value="RecX_HTH1"/>
    <property type="match status" value="1"/>
</dbReference>
<dbReference type="InterPro" id="IPR053925">
    <property type="entry name" value="RecX_HTH_3rd"/>
</dbReference>
<dbReference type="OrthoDB" id="1523826at2"/>
<evidence type="ECO:0000256" key="3">
    <source>
        <dbReference type="ARBA" id="ARBA00018111"/>
    </source>
</evidence>
<proteinExistence type="inferred from homology"/>
<name>A0A1I6QLC3_9SPHI</name>
<dbReference type="HAMAP" id="MF_01114">
    <property type="entry name" value="RecX"/>
    <property type="match status" value="1"/>
</dbReference>
<comment type="function">
    <text evidence="5">Modulates RecA activity.</text>
</comment>
<evidence type="ECO:0000259" key="7">
    <source>
        <dbReference type="Pfam" id="PF21981"/>
    </source>
</evidence>
<dbReference type="PANTHER" id="PTHR33602">
    <property type="entry name" value="REGULATORY PROTEIN RECX FAMILY PROTEIN"/>
    <property type="match status" value="1"/>
</dbReference>
<dbReference type="Pfam" id="PF02631">
    <property type="entry name" value="RecX_HTH2"/>
    <property type="match status" value="1"/>
</dbReference>
<feature type="domain" description="RecX first three-helical" evidence="8">
    <location>
        <begin position="19"/>
        <end position="55"/>
    </location>
</feature>
<sequence>MEENKVQKKKLTPQQAQLKAESYCAYQERAQQEVRNKLYDWGLHQADVENIISELITGNFLNEERFAKAYAQGKFRMKGWGKIKIKQGLKFKQVSDPLIKLALSSINPEEYYEKLTEVLERKNQQLQENDPFKRRHKLIQYAFGRGFEQSLIWEILADKSLAED</sequence>
<evidence type="ECO:0000256" key="2">
    <source>
        <dbReference type="ARBA" id="ARBA00009695"/>
    </source>
</evidence>
<evidence type="ECO:0000259" key="8">
    <source>
        <dbReference type="Pfam" id="PF21982"/>
    </source>
</evidence>
<comment type="similarity">
    <text evidence="2 5">Belongs to the RecX family.</text>
</comment>
<evidence type="ECO:0000313" key="10">
    <source>
        <dbReference type="Proteomes" id="UP000198785"/>
    </source>
</evidence>
<dbReference type="Pfam" id="PF21981">
    <property type="entry name" value="RecX_HTH3"/>
    <property type="match status" value="1"/>
</dbReference>
<dbReference type="PANTHER" id="PTHR33602:SF1">
    <property type="entry name" value="REGULATORY PROTEIN RECX FAMILY PROTEIN"/>
    <property type="match status" value="1"/>
</dbReference>
<dbReference type="InterPro" id="IPR053926">
    <property type="entry name" value="RecX_HTH_1st"/>
</dbReference>
<dbReference type="EMBL" id="FOZZ01000002">
    <property type="protein sequence ID" value="SFS53251.1"/>
    <property type="molecule type" value="Genomic_DNA"/>
</dbReference>
<feature type="domain" description="RecX second three-helical" evidence="6">
    <location>
        <begin position="62"/>
        <end position="103"/>
    </location>
</feature>
<evidence type="ECO:0000256" key="5">
    <source>
        <dbReference type="HAMAP-Rule" id="MF_01114"/>
    </source>
</evidence>
<dbReference type="Gene3D" id="1.10.10.10">
    <property type="entry name" value="Winged helix-like DNA-binding domain superfamily/Winged helix DNA-binding domain"/>
    <property type="match status" value="2"/>
</dbReference>
<dbReference type="GO" id="GO:0005737">
    <property type="term" value="C:cytoplasm"/>
    <property type="evidence" value="ECO:0007669"/>
    <property type="project" value="UniProtKB-SubCell"/>
</dbReference>
<dbReference type="AlphaFoldDB" id="A0A1I6QLC3"/>
<keyword evidence="10" id="KW-1185">Reference proteome</keyword>
<evidence type="ECO:0000259" key="6">
    <source>
        <dbReference type="Pfam" id="PF02631"/>
    </source>
</evidence>
<evidence type="ECO:0000256" key="1">
    <source>
        <dbReference type="ARBA" id="ARBA00004496"/>
    </source>
</evidence>
<protein>
    <recommendedName>
        <fullName evidence="3 5">Regulatory protein RecX</fullName>
    </recommendedName>
</protein>
<dbReference type="InterPro" id="IPR053924">
    <property type="entry name" value="RecX_HTH_2nd"/>
</dbReference>
<dbReference type="GO" id="GO:0006282">
    <property type="term" value="P:regulation of DNA repair"/>
    <property type="evidence" value="ECO:0007669"/>
    <property type="project" value="UniProtKB-UniRule"/>
</dbReference>
<reference evidence="9 10" key="1">
    <citation type="submission" date="2016-10" db="EMBL/GenBank/DDBJ databases">
        <authorList>
            <person name="de Groot N.N."/>
        </authorList>
    </citation>
    <scope>NUCLEOTIDE SEQUENCE [LARGE SCALE GENOMIC DNA]</scope>
    <source>
        <strain evidence="9 10">DSM 22789</strain>
    </source>
</reference>
<dbReference type="Proteomes" id="UP000198785">
    <property type="component" value="Unassembled WGS sequence"/>
</dbReference>
<dbReference type="RefSeq" id="WP_093363928.1">
    <property type="nucleotide sequence ID" value="NZ_FOZZ01000002.1"/>
</dbReference>
<dbReference type="STRING" id="683125.SAMN05660206_102404"/>
<dbReference type="InterPro" id="IPR003783">
    <property type="entry name" value="Regulatory_RecX"/>
</dbReference>
<comment type="subcellular location">
    <subcellularLocation>
        <location evidence="1 5">Cytoplasm</location>
    </subcellularLocation>
</comment>
<organism evidence="9 10">
    <name type="scientific">Sphingobacterium wenxiniae</name>
    <dbReference type="NCBI Taxonomy" id="683125"/>
    <lineage>
        <taxon>Bacteria</taxon>
        <taxon>Pseudomonadati</taxon>
        <taxon>Bacteroidota</taxon>
        <taxon>Sphingobacteriia</taxon>
        <taxon>Sphingobacteriales</taxon>
        <taxon>Sphingobacteriaceae</taxon>
        <taxon>Sphingobacterium</taxon>
    </lineage>
</organism>